<dbReference type="EMBL" id="LAZR01015605">
    <property type="protein sequence ID" value="KKM08190.1"/>
    <property type="molecule type" value="Genomic_DNA"/>
</dbReference>
<evidence type="ECO:0000256" key="1">
    <source>
        <dbReference type="SAM" id="MobiDB-lite"/>
    </source>
</evidence>
<organism evidence="2">
    <name type="scientific">marine sediment metagenome</name>
    <dbReference type="NCBI Taxonomy" id="412755"/>
    <lineage>
        <taxon>unclassified sequences</taxon>
        <taxon>metagenomes</taxon>
        <taxon>ecological metagenomes</taxon>
    </lineage>
</organism>
<name>A0A0F9HAW9_9ZZZZ</name>
<evidence type="ECO:0000313" key="2">
    <source>
        <dbReference type="EMBL" id="KKM08190.1"/>
    </source>
</evidence>
<reference evidence="2" key="1">
    <citation type="journal article" date="2015" name="Nature">
        <title>Complex archaea that bridge the gap between prokaryotes and eukaryotes.</title>
        <authorList>
            <person name="Spang A."/>
            <person name="Saw J.H."/>
            <person name="Jorgensen S.L."/>
            <person name="Zaremba-Niedzwiedzka K."/>
            <person name="Martijn J."/>
            <person name="Lind A.E."/>
            <person name="van Eijk R."/>
            <person name="Schleper C."/>
            <person name="Guy L."/>
            <person name="Ettema T.J."/>
        </authorList>
    </citation>
    <scope>NUCLEOTIDE SEQUENCE</scope>
</reference>
<proteinExistence type="predicted"/>
<sequence length="78" mass="8627">MGQGRTQRQHPDIQQGRRMIIWEVKVDKAVIRMTDGPKAQAVADLINSGGLYEAVVTDSRGPRKPASKTRATVKAKKK</sequence>
<feature type="region of interest" description="Disordered" evidence="1">
    <location>
        <begin position="57"/>
        <end position="78"/>
    </location>
</feature>
<feature type="compositionally biased region" description="Basic residues" evidence="1">
    <location>
        <begin position="62"/>
        <end position="78"/>
    </location>
</feature>
<accession>A0A0F9HAW9</accession>
<dbReference type="AlphaFoldDB" id="A0A0F9HAW9"/>
<gene>
    <name evidence="2" type="ORF">LCGC14_1726400</name>
</gene>
<comment type="caution">
    <text evidence="2">The sequence shown here is derived from an EMBL/GenBank/DDBJ whole genome shotgun (WGS) entry which is preliminary data.</text>
</comment>
<protein>
    <submittedName>
        <fullName evidence="2">Uncharacterized protein</fullName>
    </submittedName>
</protein>